<evidence type="ECO:0000256" key="4">
    <source>
        <dbReference type="ARBA" id="ARBA00022741"/>
    </source>
</evidence>
<keyword evidence="6 8" id="KW-0067">ATP-binding</keyword>
<protein>
    <recommendedName>
        <fullName evidence="1">non-specific serine/threonine protein kinase</fullName>
        <ecNumber evidence="1">2.7.11.1</ecNumber>
    </recommendedName>
</protein>
<feature type="domain" description="Protein kinase" evidence="9">
    <location>
        <begin position="22"/>
        <end position="287"/>
    </location>
</feature>
<dbReference type="InterPro" id="IPR011990">
    <property type="entry name" value="TPR-like_helical_dom_sf"/>
</dbReference>
<evidence type="ECO:0000313" key="11">
    <source>
        <dbReference type="Proteomes" id="UP000019151"/>
    </source>
</evidence>
<keyword evidence="10" id="KW-0614">Plasmid</keyword>
<dbReference type="Gene3D" id="1.25.40.10">
    <property type="entry name" value="Tetratricopeptide repeat domain"/>
    <property type="match status" value="1"/>
</dbReference>
<dbReference type="Gene3D" id="1.10.510.10">
    <property type="entry name" value="Transferase(Phosphotransferase) domain 1"/>
    <property type="match status" value="1"/>
</dbReference>
<gene>
    <name evidence="10" type="ORF">J421_5836</name>
</gene>
<dbReference type="PROSITE" id="PS50005">
    <property type="entry name" value="TPR"/>
    <property type="match status" value="1"/>
</dbReference>
<dbReference type="InterPro" id="IPR011009">
    <property type="entry name" value="Kinase-like_dom_sf"/>
</dbReference>
<evidence type="ECO:0000256" key="7">
    <source>
        <dbReference type="PROSITE-ProRule" id="PRU00339"/>
    </source>
</evidence>
<reference evidence="10 11" key="1">
    <citation type="journal article" date="2014" name="Genome Announc.">
        <title>Genome Sequence and Methylome of Soil Bacterium Gemmatirosa kalamazoonensis KBS708T, a Member of the Rarely Cultivated Gemmatimonadetes Phylum.</title>
        <authorList>
            <person name="Debruyn J.M."/>
            <person name="Radosevich M."/>
            <person name="Wommack K.E."/>
            <person name="Polson S.W."/>
            <person name="Hauser L.J."/>
            <person name="Fawaz M.N."/>
            <person name="Korlach J."/>
            <person name="Tsai Y.C."/>
        </authorList>
    </citation>
    <scope>NUCLEOTIDE SEQUENCE [LARGE SCALE GENOMIC DNA]</scope>
    <source>
        <strain evidence="10 11">KBS708</strain>
        <plasmid evidence="11">Plasmid 2</plasmid>
    </source>
</reference>
<dbReference type="InParanoid" id="W0RRQ0"/>
<dbReference type="GO" id="GO:0005524">
    <property type="term" value="F:ATP binding"/>
    <property type="evidence" value="ECO:0007669"/>
    <property type="project" value="UniProtKB-UniRule"/>
</dbReference>
<dbReference type="GO" id="GO:0004674">
    <property type="term" value="F:protein serine/threonine kinase activity"/>
    <property type="evidence" value="ECO:0007669"/>
    <property type="project" value="UniProtKB-KW"/>
</dbReference>
<keyword evidence="5 10" id="KW-0418">Kinase</keyword>
<dbReference type="PROSITE" id="PS00108">
    <property type="entry name" value="PROTEIN_KINASE_ST"/>
    <property type="match status" value="1"/>
</dbReference>
<evidence type="ECO:0000256" key="5">
    <source>
        <dbReference type="ARBA" id="ARBA00022777"/>
    </source>
</evidence>
<dbReference type="HOGENOM" id="CLU_013589_0_1_0"/>
<dbReference type="RefSeq" id="WP_025414674.1">
    <property type="nucleotide sequence ID" value="NZ_CP007130.1"/>
</dbReference>
<keyword evidence="3" id="KW-0808">Transferase</keyword>
<dbReference type="PROSITE" id="PS50011">
    <property type="entry name" value="PROTEIN_KINASE_DOM"/>
    <property type="match status" value="1"/>
</dbReference>
<keyword evidence="4 8" id="KW-0547">Nucleotide-binding</keyword>
<geneLocation type="plasmid" evidence="10 11">
    <name>2</name>
</geneLocation>
<keyword evidence="2" id="KW-0723">Serine/threonine-protein kinase</keyword>
<dbReference type="Proteomes" id="UP000019151">
    <property type="component" value="Plasmid 2"/>
</dbReference>
<dbReference type="KEGG" id="gba:J421_5836"/>
<dbReference type="EMBL" id="CP007130">
    <property type="protein sequence ID" value="AHG93371.1"/>
    <property type="molecule type" value="Genomic_DNA"/>
</dbReference>
<evidence type="ECO:0000259" key="9">
    <source>
        <dbReference type="PROSITE" id="PS50011"/>
    </source>
</evidence>
<evidence type="ECO:0000256" key="1">
    <source>
        <dbReference type="ARBA" id="ARBA00012513"/>
    </source>
</evidence>
<dbReference type="InterPro" id="IPR008271">
    <property type="entry name" value="Ser/Thr_kinase_AS"/>
</dbReference>
<dbReference type="PROSITE" id="PS00107">
    <property type="entry name" value="PROTEIN_KINASE_ATP"/>
    <property type="match status" value="1"/>
</dbReference>
<dbReference type="OrthoDB" id="9801841at2"/>
<evidence type="ECO:0000256" key="6">
    <source>
        <dbReference type="ARBA" id="ARBA00022840"/>
    </source>
</evidence>
<feature type="binding site" evidence="8">
    <location>
        <position position="51"/>
    </location>
    <ligand>
        <name>ATP</name>
        <dbReference type="ChEBI" id="CHEBI:30616"/>
    </ligand>
</feature>
<dbReference type="InterPro" id="IPR000719">
    <property type="entry name" value="Prot_kinase_dom"/>
</dbReference>
<feature type="repeat" description="TPR" evidence="7">
    <location>
        <begin position="571"/>
        <end position="604"/>
    </location>
</feature>
<dbReference type="SUPFAM" id="SSF48452">
    <property type="entry name" value="TPR-like"/>
    <property type="match status" value="1"/>
</dbReference>
<name>W0RRQ0_9BACT</name>
<dbReference type="SUPFAM" id="SSF56112">
    <property type="entry name" value="Protein kinase-like (PK-like)"/>
    <property type="match status" value="1"/>
</dbReference>
<sequence length="879" mass="94682">MTPGPLRVAHPAGLAHALADRYRLEREVGAGGMARVYLAEDVKHGRRVALKVLRPEVTADLGSGRFGREIGIAAQLRHPHILPLFDSGDADGTPFYVMPYVEGETLRDRLRRERQLPVDEAIRLASEIADALAYAHAHGVVHRDVKPENVLLESGHAVVADFGIARAVAMATRDGHDGARERLTGTGVSLGTPAYMSPEQIAADGDVDGRSDVYALGCVLYEMLAGEPPFTGSAASVLRQHLLDAPRPIAELRADTPRDVAALLTRALAKDPAERPDGAAELLAGLAGSGRVARPASVVPRPRVERRWRTVAAALGARAALGAAALGGGWALRRGAAGRRGGAEIAPADQKYVVAVLPFESLSADSAKAYFAAGLTEEVTAALSRLSALRVMSRSAVRPYAPVADRLARLRKELGVGSIIEGSVRVNGDSARVTVRLVDARSEGTVWSTERDVAIADALVVQSQLARTIADALRARVTPAEARRRGRPPTISPEAYELYLRATRMPVAVAASNREAMDLLRRAVALDAGFALAHYELAHRYTFLAYGRGSAYVDSGMAQARAAIAADPELANGYFVLGDLQSYSGRFDDARASYLRSLALDPNYDWAMNDLGFNEELAGRFDEALHWHALAFRLAPNTADAFYHVEAALVHIGDDAFDERFFARAAARFPESRRLALSLARLELLLGRDSIAADRTRRTLSRSPADQESQMFAAEVATVTRAADAESFLAPLVREAPDGRGDFLAESFRTQLGLALAGRGERARAESLWAASAALAQRQIAEGHESPALRVELAAIASVRGDSAAALDWLQRGYDAGWTDARITALDPFLEPLRTHTRYGAVVARMRADLAAMRRRAEAAHPEFFPTREVPNDSGVRDE</sequence>
<dbReference type="EC" id="2.7.11.1" evidence="1"/>
<dbReference type="Gene3D" id="3.40.50.10070">
    <property type="entry name" value="TolB, N-terminal domain"/>
    <property type="match status" value="1"/>
</dbReference>
<dbReference type="FunFam" id="1.10.510.10:FF:000021">
    <property type="entry name" value="Serine/threonine protein kinase"/>
    <property type="match status" value="1"/>
</dbReference>
<organism evidence="10 11">
    <name type="scientific">Gemmatirosa kalamazoonensis</name>
    <dbReference type="NCBI Taxonomy" id="861299"/>
    <lineage>
        <taxon>Bacteria</taxon>
        <taxon>Pseudomonadati</taxon>
        <taxon>Gemmatimonadota</taxon>
        <taxon>Gemmatimonadia</taxon>
        <taxon>Gemmatimonadales</taxon>
        <taxon>Gemmatimonadaceae</taxon>
        <taxon>Gemmatirosa</taxon>
    </lineage>
</organism>
<dbReference type="Gene3D" id="3.30.200.20">
    <property type="entry name" value="Phosphorylase Kinase, domain 1"/>
    <property type="match status" value="1"/>
</dbReference>
<evidence type="ECO:0000313" key="10">
    <source>
        <dbReference type="EMBL" id="AHG93371.1"/>
    </source>
</evidence>
<dbReference type="CDD" id="cd14014">
    <property type="entry name" value="STKc_PknB_like"/>
    <property type="match status" value="1"/>
</dbReference>
<evidence type="ECO:0000256" key="8">
    <source>
        <dbReference type="PROSITE-ProRule" id="PRU10141"/>
    </source>
</evidence>
<evidence type="ECO:0000256" key="3">
    <source>
        <dbReference type="ARBA" id="ARBA00022679"/>
    </source>
</evidence>
<dbReference type="SMART" id="SM00220">
    <property type="entry name" value="S_TKc"/>
    <property type="match status" value="1"/>
</dbReference>
<proteinExistence type="predicted"/>
<dbReference type="AlphaFoldDB" id="W0RRQ0"/>
<dbReference type="PATRIC" id="fig|861299.3.peg.5882"/>
<accession>W0RRQ0</accession>
<dbReference type="eggNOG" id="COG0515">
    <property type="taxonomic scope" value="Bacteria"/>
</dbReference>
<evidence type="ECO:0000256" key="2">
    <source>
        <dbReference type="ARBA" id="ARBA00022527"/>
    </source>
</evidence>
<dbReference type="PANTHER" id="PTHR43289">
    <property type="entry name" value="MITOGEN-ACTIVATED PROTEIN KINASE KINASE KINASE 20-RELATED"/>
    <property type="match status" value="1"/>
</dbReference>
<dbReference type="PANTHER" id="PTHR43289:SF6">
    <property type="entry name" value="SERINE_THREONINE-PROTEIN KINASE NEKL-3"/>
    <property type="match status" value="1"/>
</dbReference>
<keyword evidence="11" id="KW-1185">Reference proteome</keyword>
<keyword evidence="7" id="KW-0802">TPR repeat</keyword>
<dbReference type="SMART" id="SM00028">
    <property type="entry name" value="TPR"/>
    <property type="match status" value="2"/>
</dbReference>
<dbReference type="Pfam" id="PF00069">
    <property type="entry name" value="Pkinase"/>
    <property type="match status" value="1"/>
</dbReference>
<dbReference type="InterPro" id="IPR019734">
    <property type="entry name" value="TPR_rpt"/>
</dbReference>
<dbReference type="InterPro" id="IPR017441">
    <property type="entry name" value="Protein_kinase_ATP_BS"/>
</dbReference>